<protein>
    <submittedName>
        <fullName evidence="2">DNA repair protein REV1 isoform X3</fullName>
    </submittedName>
</protein>
<dbReference type="EMBL" id="CP136893">
    <property type="protein sequence ID" value="WOL04975.1"/>
    <property type="molecule type" value="Genomic_DNA"/>
</dbReference>
<organism evidence="2 3">
    <name type="scientific">Canna indica</name>
    <name type="common">Indian-shot</name>
    <dbReference type="NCBI Taxonomy" id="4628"/>
    <lineage>
        <taxon>Eukaryota</taxon>
        <taxon>Viridiplantae</taxon>
        <taxon>Streptophyta</taxon>
        <taxon>Embryophyta</taxon>
        <taxon>Tracheophyta</taxon>
        <taxon>Spermatophyta</taxon>
        <taxon>Magnoliopsida</taxon>
        <taxon>Liliopsida</taxon>
        <taxon>Zingiberales</taxon>
        <taxon>Cannaceae</taxon>
        <taxon>Canna</taxon>
    </lineage>
</organism>
<gene>
    <name evidence="2" type="ORF">Cni_G13698</name>
</gene>
<dbReference type="GO" id="GO:0070987">
    <property type="term" value="P:error-free translesion synthesis"/>
    <property type="evidence" value="ECO:0007669"/>
    <property type="project" value="TreeGrafter"/>
</dbReference>
<feature type="region of interest" description="Disordered" evidence="1">
    <location>
        <begin position="58"/>
        <end position="86"/>
    </location>
</feature>
<reference evidence="2 3" key="1">
    <citation type="submission" date="2023-10" db="EMBL/GenBank/DDBJ databases">
        <title>Chromosome-scale genome assembly provides insights into flower coloration mechanisms of Canna indica.</title>
        <authorList>
            <person name="Li C."/>
        </authorList>
    </citation>
    <scope>NUCLEOTIDE SEQUENCE [LARGE SCALE GENOMIC DNA]</scope>
    <source>
        <tissue evidence="2">Flower</tissue>
    </source>
</reference>
<dbReference type="PANTHER" id="PTHR45990:SF1">
    <property type="entry name" value="DNA REPAIR PROTEIN REV1"/>
    <property type="match status" value="1"/>
</dbReference>
<dbReference type="GO" id="GO:0005634">
    <property type="term" value="C:nucleus"/>
    <property type="evidence" value="ECO:0007669"/>
    <property type="project" value="TreeGrafter"/>
</dbReference>
<evidence type="ECO:0000313" key="3">
    <source>
        <dbReference type="Proteomes" id="UP001327560"/>
    </source>
</evidence>
<dbReference type="GO" id="GO:0003887">
    <property type="term" value="F:DNA-directed DNA polymerase activity"/>
    <property type="evidence" value="ECO:0007669"/>
    <property type="project" value="TreeGrafter"/>
</dbReference>
<sequence>MTTSMLSIQSNVKEVRGIGLQISRLESVDISRRGYKDNGIELWLSSSLAEARKRCGQINGSDKQSNSGDLSVPNEEPLSRYTDNSNQPHKKELVLFYSGTGCARPSDNNAGYVRSSEMGASAWPPLHDLDVDVIKNLPTEIVLEMDNIYKGELSDFIRKREKKNTSVTLPNENIKVSDVCISSGYVASIDPDLGSNDKGKLPICEPLERTCFKVQPTYNSCSSSHGLYSTSTIRPSMPASLSQVDASVLEQLPEDVKADICCLLPAHRVSTCKGSPSGIDFPLSGESGNPRYSDISLWLGSPPRWVEKFKISGNIFLNTIATSYGKSGKDVLLSSILQSVAPLLSSVSESSRQVCNDALHSLHELLVQYIDIKIESDIEELYGCFCVLKRFSSVSKLLLQTYNSTLPHFQASLSENYGGKLRLSVIHVDPIEE</sequence>
<evidence type="ECO:0000313" key="2">
    <source>
        <dbReference type="EMBL" id="WOL04975.1"/>
    </source>
</evidence>
<evidence type="ECO:0000256" key="1">
    <source>
        <dbReference type="SAM" id="MobiDB-lite"/>
    </source>
</evidence>
<dbReference type="GO" id="GO:0042276">
    <property type="term" value="P:error-prone translesion synthesis"/>
    <property type="evidence" value="ECO:0007669"/>
    <property type="project" value="TreeGrafter"/>
</dbReference>
<dbReference type="Proteomes" id="UP001327560">
    <property type="component" value="Chromosome 4"/>
</dbReference>
<keyword evidence="3" id="KW-1185">Reference proteome</keyword>
<dbReference type="AlphaFoldDB" id="A0AAQ3KAL9"/>
<proteinExistence type="predicted"/>
<dbReference type="GO" id="GO:0017125">
    <property type="term" value="F:deoxycytidyl transferase activity"/>
    <property type="evidence" value="ECO:0007669"/>
    <property type="project" value="TreeGrafter"/>
</dbReference>
<accession>A0AAQ3KAL9</accession>
<feature type="compositionally biased region" description="Polar residues" evidence="1">
    <location>
        <begin position="58"/>
        <end position="69"/>
    </location>
</feature>
<dbReference type="PANTHER" id="PTHR45990">
    <property type="entry name" value="DNA REPAIR PROTEIN REV1"/>
    <property type="match status" value="1"/>
</dbReference>
<name>A0AAQ3KAL9_9LILI</name>